<dbReference type="Pfam" id="PF02237">
    <property type="entry name" value="BPL_C"/>
    <property type="match status" value="1"/>
</dbReference>
<dbReference type="Gene3D" id="2.30.30.100">
    <property type="match status" value="1"/>
</dbReference>
<dbReference type="InterPro" id="IPR003142">
    <property type="entry name" value="BPL_C"/>
</dbReference>
<evidence type="ECO:0000313" key="5">
    <source>
        <dbReference type="EMBL" id="ROR72132.1"/>
    </source>
</evidence>
<evidence type="ECO:0000256" key="2">
    <source>
        <dbReference type="ARBA" id="ARBA00023267"/>
    </source>
</evidence>
<keyword evidence="1 5" id="KW-0436">Ligase</keyword>
<evidence type="ECO:0000259" key="4">
    <source>
        <dbReference type="PROSITE" id="PS51733"/>
    </source>
</evidence>
<dbReference type="GO" id="GO:0004077">
    <property type="term" value="F:biotin--[biotin carboxyl-carrier protein] ligase activity"/>
    <property type="evidence" value="ECO:0007669"/>
    <property type="project" value="UniProtKB-EC"/>
</dbReference>
<evidence type="ECO:0000256" key="3">
    <source>
        <dbReference type="ARBA" id="ARBA00024227"/>
    </source>
</evidence>
<dbReference type="Pfam" id="PF03099">
    <property type="entry name" value="BPL_LplA_LipB"/>
    <property type="match status" value="1"/>
</dbReference>
<dbReference type="NCBIfam" id="TIGR00121">
    <property type="entry name" value="birA_ligase"/>
    <property type="match status" value="1"/>
</dbReference>
<keyword evidence="2" id="KW-0092">Biotin</keyword>
<dbReference type="PANTHER" id="PTHR12835">
    <property type="entry name" value="BIOTIN PROTEIN LIGASE"/>
    <property type="match status" value="1"/>
</dbReference>
<dbReference type="EC" id="6.3.4.15" evidence="3"/>
<dbReference type="InterPro" id="IPR045864">
    <property type="entry name" value="aa-tRNA-synth_II/BPL/LPL"/>
</dbReference>
<name>A0A3N2BAE4_9MICO</name>
<evidence type="ECO:0000256" key="1">
    <source>
        <dbReference type="ARBA" id="ARBA00022598"/>
    </source>
</evidence>
<feature type="domain" description="BPL/LPL catalytic" evidence="4">
    <location>
        <begin position="1"/>
        <end position="191"/>
    </location>
</feature>
<dbReference type="AlphaFoldDB" id="A0A3N2BAE4"/>
<reference evidence="5 6" key="1">
    <citation type="submission" date="2018-11" db="EMBL/GenBank/DDBJ databases">
        <title>Sequencing the genomes of 1000 actinobacteria strains.</title>
        <authorList>
            <person name="Klenk H.-P."/>
        </authorList>
    </citation>
    <scope>NUCLEOTIDE SEQUENCE [LARGE SCALE GENOMIC DNA]</scope>
    <source>
        <strain evidence="5 6">DSM 11294</strain>
    </source>
</reference>
<comment type="caution">
    <text evidence="5">The sequence shown here is derived from an EMBL/GenBank/DDBJ whole genome shotgun (WGS) entry which is preliminary data.</text>
</comment>
<dbReference type="SUPFAM" id="SSF55681">
    <property type="entry name" value="Class II aaRS and biotin synthetases"/>
    <property type="match status" value="1"/>
</dbReference>
<dbReference type="GO" id="GO:0005737">
    <property type="term" value="C:cytoplasm"/>
    <property type="evidence" value="ECO:0007669"/>
    <property type="project" value="TreeGrafter"/>
</dbReference>
<dbReference type="RefSeq" id="WP_170163158.1">
    <property type="nucleotide sequence ID" value="NZ_RKHK01000001.1"/>
</dbReference>
<sequence length="259" mass="27397">MENFPVRRLPRAGSTNDELRAAALAEPESWPHGSALMADHQFAGKGRAGRVWETPAGVALTVSILLRPAVPVADWTWLPLLTGLAVQRALVPFVPGVELAVKWPNDLLAVDVAEEIDGFGGDRKLGGILVEGLLPDQAAIVGVGLNLGQRSSELPVPSATSLAILGAADPDREVILEAVRSELLAVTARWEAAGGAAALREEISAVCRTLGMRVRLERPAGDDVVGTASRLDETGRLVIDSGGTEVVIDAGDVRHLRRW</sequence>
<accession>A0A3N2BAE4</accession>
<dbReference type="Proteomes" id="UP000280668">
    <property type="component" value="Unassembled WGS sequence"/>
</dbReference>
<dbReference type="InterPro" id="IPR004408">
    <property type="entry name" value="Biotin_CoA_COase_ligase"/>
</dbReference>
<dbReference type="EMBL" id="RKHK01000001">
    <property type="protein sequence ID" value="ROR72132.1"/>
    <property type="molecule type" value="Genomic_DNA"/>
</dbReference>
<dbReference type="InterPro" id="IPR004143">
    <property type="entry name" value="BPL_LPL_catalytic"/>
</dbReference>
<proteinExistence type="predicted"/>
<evidence type="ECO:0000313" key="6">
    <source>
        <dbReference type="Proteomes" id="UP000280668"/>
    </source>
</evidence>
<dbReference type="CDD" id="cd16442">
    <property type="entry name" value="BPL"/>
    <property type="match status" value="1"/>
</dbReference>
<protein>
    <recommendedName>
        <fullName evidence="3">biotin--[biotin carboxyl-carrier protein] ligase</fullName>
        <ecNumber evidence="3">6.3.4.15</ecNumber>
    </recommendedName>
</protein>
<dbReference type="Gene3D" id="3.30.930.10">
    <property type="entry name" value="Bira Bifunctional Protein, Domain 2"/>
    <property type="match status" value="1"/>
</dbReference>
<organism evidence="5 6">
    <name type="scientific">Bogoriella caseilytica</name>
    <dbReference type="NCBI Taxonomy" id="56055"/>
    <lineage>
        <taxon>Bacteria</taxon>
        <taxon>Bacillati</taxon>
        <taxon>Actinomycetota</taxon>
        <taxon>Actinomycetes</taxon>
        <taxon>Micrococcales</taxon>
        <taxon>Bogoriellaceae</taxon>
        <taxon>Bogoriella</taxon>
    </lineage>
</organism>
<dbReference type="PANTHER" id="PTHR12835:SF5">
    <property type="entry name" value="BIOTIN--PROTEIN LIGASE"/>
    <property type="match status" value="1"/>
</dbReference>
<gene>
    <name evidence="5" type="ORF">EDD31_0479</name>
</gene>
<keyword evidence="6" id="KW-1185">Reference proteome</keyword>
<dbReference type="PROSITE" id="PS51733">
    <property type="entry name" value="BPL_LPL_CATALYTIC"/>
    <property type="match status" value="1"/>
</dbReference>